<reference evidence="1 2" key="1">
    <citation type="journal article" date="2012" name="Genome Biol.">
        <title>Genome and low-iron response of an oceanic diatom adapted to chronic iron limitation.</title>
        <authorList>
            <person name="Lommer M."/>
            <person name="Specht M."/>
            <person name="Roy A.S."/>
            <person name="Kraemer L."/>
            <person name="Andreson R."/>
            <person name="Gutowska M.A."/>
            <person name="Wolf J."/>
            <person name="Bergner S.V."/>
            <person name="Schilhabel M.B."/>
            <person name="Klostermeier U.C."/>
            <person name="Beiko R.G."/>
            <person name="Rosenstiel P."/>
            <person name="Hippler M."/>
            <person name="Laroche J."/>
        </authorList>
    </citation>
    <scope>NUCLEOTIDE SEQUENCE [LARGE SCALE GENOMIC DNA]</scope>
    <source>
        <strain evidence="1 2">CCMP1005</strain>
    </source>
</reference>
<gene>
    <name evidence="1" type="ORF">THAOC_26586</name>
</gene>
<comment type="caution">
    <text evidence="1">The sequence shown here is derived from an EMBL/GenBank/DDBJ whole genome shotgun (WGS) entry which is preliminary data.</text>
</comment>
<organism evidence="1 2">
    <name type="scientific">Thalassiosira oceanica</name>
    <name type="common">Marine diatom</name>
    <dbReference type="NCBI Taxonomy" id="159749"/>
    <lineage>
        <taxon>Eukaryota</taxon>
        <taxon>Sar</taxon>
        <taxon>Stramenopiles</taxon>
        <taxon>Ochrophyta</taxon>
        <taxon>Bacillariophyta</taxon>
        <taxon>Coscinodiscophyceae</taxon>
        <taxon>Thalassiosirophycidae</taxon>
        <taxon>Thalassiosirales</taxon>
        <taxon>Thalassiosiraceae</taxon>
        <taxon>Thalassiosira</taxon>
    </lineage>
</organism>
<sequence>MYGAVPLPDPDDDNFVPQLKNYRFDGIPKSWYCSKACANVTSDCLPGNGGCKIMSLNSQFCGLDPTDAYSTCSQDRASDNAANQASYKWGCEFWRRTEFDPFSPFNLPTPEGDDTSFDVKGSNFGTSDFRIEMDLTGMGRSISEGREIMV</sequence>
<dbReference type="AlphaFoldDB" id="K0RL24"/>
<accession>K0RL24</accession>
<keyword evidence="2" id="KW-1185">Reference proteome</keyword>
<dbReference type="Proteomes" id="UP000266841">
    <property type="component" value="Unassembled WGS sequence"/>
</dbReference>
<evidence type="ECO:0000313" key="2">
    <source>
        <dbReference type="Proteomes" id="UP000266841"/>
    </source>
</evidence>
<evidence type="ECO:0000313" key="1">
    <source>
        <dbReference type="EMBL" id="EJK53890.1"/>
    </source>
</evidence>
<proteinExistence type="predicted"/>
<feature type="non-terminal residue" evidence="1">
    <location>
        <position position="150"/>
    </location>
</feature>
<name>K0RL24_THAOC</name>
<protein>
    <submittedName>
        <fullName evidence="1">Uncharacterized protein</fullName>
    </submittedName>
</protein>
<dbReference type="EMBL" id="AGNL01036803">
    <property type="protein sequence ID" value="EJK53890.1"/>
    <property type="molecule type" value="Genomic_DNA"/>
</dbReference>